<proteinExistence type="predicted"/>
<feature type="region of interest" description="Disordered" evidence="6">
    <location>
        <begin position="1175"/>
        <end position="1206"/>
    </location>
</feature>
<sequence>MSNLDLFLPLLGTTDVRKKILIGDDIITYLSSPDNPPKCEDIGLFIDGLVSWINNSNFKVCQNGLEVLSLLVNRLKEDFRPYIQTILHAVIDRLGDSKDSVREKAEDFILKLMEWSIQPQLLWERLLSAFAHRNNKVREEIHKILIITLNSYGSSSLSLNKLVPSIVKCLSDPTPAVRDAANQTLVEIYRHVGEKVRADLEKRGNVPPAKLNVLFAKFDEVRDAGDMLPTAVLSLDGIAKPTEDEPDRSLLMTGSKRATSAPAVRKLMAPPLSKGVASSVAGTSPAAGGGGMDEETFIRAFEDVPKIQIYSAKEMEEHLVSMRTIIQDPNNDWAKRAETLKKIRSLLIAGAANYDELYQHIRLLETAFVTSVKDLRSQVVREACVSIAYMSQQLQNKLDHFAEALLNPLILLIPNSAKIMATAGTVCVRFIIAHTHSARLIPILTNHMTSKSKDIRRAMCEFLDQLLHTWPTHILEKHVALIQSAVSNGIKDADPDARAFSRKAYGGFASHFPAQADALLHSLDLSYQKLLYGEASLSNSSSSHSLQSAGLSRPPLNTNSGPSSLPVHPRLKIGSSENLTRLPGIPPRKVGMPSYGARPGTANGTAVPTGMRSNSAIDLQAANRAVRNIRGGYVAPLPPSKKDSNSSDPRSVTSPDHRNSRTRSRTSGSSQSQPGSRSGSPSSRYSYKTYDPSGTPVRHVDSSTLGRPRRLSSSGMGANATPPRGPRSSNTSREPSPNRGGNHSVLSKPAARVRSQSGCSEKGTPSRPVLAQKILQQSREAESALSDALTRPRVGGYDDHSDESETSSVCSERSMDSVNRRSDRHFRENWLESPHKDIYDIITACSSTHWSERKEGLMGLQAFLRSGNSVPTHELRKLIEILGKMFTDAHTKVFSLFLDALTVLIEIHKDDMHENLYFLMSRLLNKLGGDLLGSVQAKTLKTLDLVRYCFPYSLQLALLLRFMMDNTQTPNSRVKVALLNYLTALVRDMQPSDLTAVTSQSGSPGLMMGMAGVGASVSPQLVEASVAKVVAWTSDIRSAEVRKASQDALYALFSLHPAEVTRILNTLPKVCQDSASQIIQSQLNRTMDNVSLNRASDSPTSVVAGSSPLRSPVTPQSQFQIPNPSSQQPSTPTYFSKITSSRSLENDENEHYNPEEVYKSIRKTTAEIQNYSFEKSSLERDSTSQDSGISQLSHLSFEKNKGEAKPLPLEEKRQKTIPNSLGTDVFMSPMEQADRATMQRILALFGREDSESRKDAMRMLTQLMHQGAGNLIEDNFRPVFKHLVSCREDPDSLVRRQVFNLWATMLSTPRLLEEMENYADLILVNIFRAQRDQEREVVRSAESCAKTLAAVLSLNKLIRILKHAIGDNYPENYTAIKTLTRLVEQRPHEDTVTILPEMMPALLRATDHTESIVRKAAVFCIVEIYKRAPDELKPYLESLNSSKMKLINVYIQRAGPT</sequence>
<organism evidence="8 9">
    <name type="scientific">Daphnia sinensis</name>
    <dbReference type="NCBI Taxonomy" id="1820382"/>
    <lineage>
        <taxon>Eukaryota</taxon>
        <taxon>Metazoa</taxon>
        <taxon>Ecdysozoa</taxon>
        <taxon>Arthropoda</taxon>
        <taxon>Crustacea</taxon>
        <taxon>Branchiopoda</taxon>
        <taxon>Diplostraca</taxon>
        <taxon>Cladocera</taxon>
        <taxon>Anomopoda</taxon>
        <taxon>Daphniidae</taxon>
        <taxon>Daphnia</taxon>
        <taxon>Daphnia similis group</taxon>
    </lineage>
</organism>
<feature type="compositionally biased region" description="Polar residues" evidence="6">
    <location>
        <begin position="1184"/>
        <end position="1194"/>
    </location>
</feature>
<dbReference type="GO" id="GO:0031110">
    <property type="term" value="P:regulation of microtubule polymerization or depolymerization"/>
    <property type="evidence" value="ECO:0007669"/>
    <property type="project" value="UniProtKB-ARBA"/>
</dbReference>
<dbReference type="GO" id="GO:0005815">
    <property type="term" value="C:microtubule organizing center"/>
    <property type="evidence" value="ECO:0007669"/>
    <property type="project" value="TreeGrafter"/>
</dbReference>
<dbReference type="InterPro" id="IPR021133">
    <property type="entry name" value="HEAT_type_2"/>
</dbReference>
<dbReference type="GO" id="GO:0045180">
    <property type="term" value="C:basal cortex"/>
    <property type="evidence" value="ECO:0007669"/>
    <property type="project" value="TreeGrafter"/>
</dbReference>
<dbReference type="InterPro" id="IPR024395">
    <property type="entry name" value="CLASP_N_dom"/>
</dbReference>
<dbReference type="PROSITE" id="PS50077">
    <property type="entry name" value="HEAT_REPEAT"/>
    <property type="match status" value="1"/>
</dbReference>
<feature type="region of interest" description="Disordered" evidence="6">
    <location>
        <begin position="1091"/>
        <end position="1135"/>
    </location>
</feature>
<dbReference type="Proteomes" id="UP000820818">
    <property type="component" value="Linkage Group LG3"/>
</dbReference>
<evidence type="ECO:0000259" key="7">
    <source>
        <dbReference type="SMART" id="SM01349"/>
    </source>
</evidence>
<dbReference type="GO" id="GO:0040001">
    <property type="term" value="P:establishment of mitotic spindle localization"/>
    <property type="evidence" value="ECO:0007669"/>
    <property type="project" value="TreeGrafter"/>
</dbReference>
<feature type="compositionally biased region" description="Low complexity" evidence="6">
    <location>
        <begin position="1115"/>
        <end position="1135"/>
    </location>
</feature>
<evidence type="ECO:0000256" key="5">
    <source>
        <dbReference type="PROSITE-ProRule" id="PRU00103"/>
    </source>
</evidence>
<evidence type="ECO:0000313" key="8">
    <source>
        <dbReference type="EMBL" id="KAI9560635.1"/>
    </source>
</evidence>
<feature type="compositionally biased region" description="Polar residues" evidence="6">
    <location>
        <begin position="727"/>
        <end position="745"/>
    </location>
</feature>
<dbReference type="Pfam" id="PF21040">
    <property type="entry name" value="CEP104-like_TOG"/>
    <property type="match status" value="1"/>
</dbReference>
<feature type="compositionally biased region" description="Basic and acidic residues" evidence="6">
    <location>
        <begin position="1196"/>
        <end position="1206"/>
    </location>
</feature>
<protein>
    <recommendedName>
        <fullName evidence="7">TOG domain-containing protein</fullName>
    </recommendedName>
</protein>
<feature type="compositionally biased region" description="Polar residues" evidence="6">
    <location>
        <begin position="602"/>
        <end position="611"/>
    </location>
</feature>
<dbReference type="SUPFAM" id="SSF48371">
    <property type="entry name" value="ARM repeat"/>
    <property type="match status" value="2"/>
</dbReference>
<feature type="domain" description="TOG" evidence="7">
    <location>
        <begin position="829"/>
        <end position="1089"/>
    </location>
</feature>
<feature type="domain" description="TOG" evidence="7">
    <location>
        <begin position="1226"/>
        <end position="1457"/>
    </location>
</feature>
<dbReference type="InterPro" id="IPR034085">
    <property type="entry name" value="TOG"/>
</dbReference>
<evidence type="ECO:0000256" key="4">
    <source>
        <dbReference type="ARBA" id="ARBA00023212"/>
    </source>
</evidence>
<dbReference type="EMBL" id="WJBH02000003">
    <property type="protein sequence ID" value="KAI9560635.1"/>
    <property type="molecule type" value="Genomic_DNA"/>
</dbReference>
<dbReference type="GO" id="GO:0090307">
    <property type="term" value="P:mitotic spindle assembly"/>
    <property type="evidence" value="ECO:0007669"/>
    <property type="project" value="TreeGrafter"/>
</dbReference>
<feature type="domain" description="TOG" evidence="7">
    <location>
        <begin position="9"/>
        <end position="227"/>
    </location>
</feature>
<feature type="compositionally biased region" description="Basic and acidic residues" evidence="6">
    <location>
        <begin position="813"/>
        <end position="823"/>
    </location>
</feature>
<evidence type="ECO:0000256" key="3">
    <source>
        <dbReference type="ARBA" id="ARBA00022737"/>
    </source>
</evidence>
<feature type="region of interest" description="Disordered" evidence="6">
    <location>
        <begin position="632"/>
        <end position="823"/>
    </location>
</feature>
<comment type="caution">
    <text evidence="8">The sequence shown here is derived from an EMBL/GenBank/DDBJ whole genome shotgun (WGS) entry which is preliminary data.</text>
</comment>
<dbReference type="GO" id="GO:1902903">
    <property type="term" value="P:regulation of supramolecular fiber organization"/>
    <property type="evidence" value="ECO:0007669"/>
    <property type="project" value="UniProtKB-ARBA"/>
</dbReference>
<gene>
    <name evidence="8" type="ORF">GHT06_011585</name>
</gene>
<dbReference type="GO" id="GO:0005876">
    <property type="term" value="C:spindle microtubule"/>
    <property type="evidence" value="ECO:0007669"/>
    <property type="project" value="TreeGrafter"/>
</dbReference>
<keyword evidence="4" id="KW-0206">Cytoskeleton</keyword>
<name>A0AAD5LDD8_9CRUS</name>
<keyword evidence="9" id="KW-1185">Reference proteome</keyword>
<feature type="region of interest" description="Disordered" evidence="6">
    <location>
        <begin position="542"/>
        <end position="611"/>
    </location>
</feature>
<dbReference type="PANTHER" id="PTHR21567">
    <property type="entry name" value="CLASP"/>
    <property type="match status" value="1"/>
</dbReference>
<dbReference type="Gene3D" id="1.25.10.10">
    <property type="entry name" value="Leucine-rich Repeat Variant"/>
    <property type="match status" value="4"/>
</dbReference>
<dbReference type="GO" id="GO:0008017">
    <property type="term" value="F:microtubule binding"/>
    <property type="evidence" value="ECO:0007669"/>
    <property type="project" value="TreeGrafter"/>
</dbReference>
<dbReference type="InterPro" id="IPR016024">
    <property type="entry name" value="ARM-type_fold"/>
</dbReference>
<keyword evidence="3" id="KW-0677">Repeat</keyword>
<dbReference type="Pfam" id="PF12348">
    <property type="entry name" value="CLASP_N"/>
    <property type="match status" value="2"/>
</dbReference>
<feature type="repeat" description="HEAT" evidence="5">
    <location>
        <begin position="162"/>
        <end position="200"/>
    </location>
</feature>
<dbReference type="InterPro" id="IPR011989">
    <property type="entry name" value="ARM-like"/>
</dbReference>
<keyword evidence="2" id="KW-0963">Cytoplasm</keyword>
<dbReference type="GO" id="GO:0072686">
    <property type="term" value="C:mitotic spindle"/>
    <property type="evidence" value="ECO:0007669"/>
    <property type="project" value="TreeGrafter"/>
</dbReference>
<feature type="compositionally biased region" description="Polar residues" evidence="6">
    <location>
        <begin position="1091"/>
        <end position="1104"/>
    </location>
</feature>
<dbReference type="SMART" id="SM01349">
    <property type="entry name" value="TOG"/>
    <property type="match status" value="4"/>
</dbReference>
<evidence type="ECO:0000256" key="1">
    <source>
        <dbReference type="ARBA" id="ARBA00004245"/>
    </source>
</evidence>
<feature type="compositionally biased region" description="Low complexity" evidence="6">
    <location>
        <begin position="665"/>
        <end position="687"/>
    </location>
</feature>
<feature type="domain" description="TOG" evidence="7">
    <location>
        <begin position="302"/>
        <end position="543"/>
    </location>
</feature>
<accession>A0AAD5LDD8</accession>
<reference evidence="8 9" key="1">
    <citation type="submission" date="2022-05" db="EMBL/GenBank/DDBJ databases">
        <title>A multi-omics perspective on studying reproductive biology in Daphnia sinensis.</title>
        <authorList>
            <person name="Jia J."/>
        </authorList>
    </citation>
    <scope>NUCLEOTIDE SEQUENCE [LARGE SCALE GENOMIC DNA]</scope>
    <source>
        <strain evidence="8 9">WSL</strain>
    </source>
</reference>
<evidence type="ECO:0000256" key="2">
    <source>
        <dbReference type="ARBA" id="ARBA00022490"/>
    </source>
</evidence>
<feature type="compositionally biased region" description="Low complexity" evidence="6">
    <location>
        <begin position="542"/>
        <end position="552"/>
    </location>
</feature>
<evidence type="ECO:0000313" key="9">
    <source>
        <dbReference type="Proteomes" id="UP000820818"/>
    </source>
</evidence>
<dbReference type="GO" id="GO:0005881">
    <property type="term" value="C:cytoplasmic microtubule"/>
    <property type="evidence" value="ECO:0007669"/>
    <property type="project" value="TreeGrafter"/>
</dbReference>
<dbReference type="PANTHER" id="PTHR21567:SF9">
    <property type="entry name" value="CLIP-ASSOCIATING PROTEIN"/>
    <property type="match status" value="1"/>
</dbReference>
<dbReference type="GO" id="GO:0000776">
    <property type="term" value="C:kinetochore"/>
    <property type="evidence" value="ECO:0007669"/>
    <property type="project" value="TreeGrafter"/>
</dbReference>
<comment type="subcellular location">
    <subcellularLocation>
        <location evidence="1">Cytoplasm</location>
        <location evidence="1">Cytoskeleton</location>
    </subcellularLocation>
</comment>
<evidence type="ECO:0000256" key="6">
    <source>
        <dbReference type="SAM" id="MobiDB-lite"/>
    </source>
</evidence>